<dbReference type="Proteomes" id="UP001148629">
    <property type="component" value="Unassembled WGS sequence"/>
</dbReference>
<accession>A0ACC1SAN6</accession>
<organism evidence="1 2">
    <name type="scientific">Fusarium decemcellulare</name>
    <dbReference type="NCBI Taxonomy" id="57161"/>
    <lineage>
        <taxon>Eukaryota</taxon>
        <taxon>Fungi</taxon>
        <taxon>Dikarya</taxon>
        <taxon>Ascomycota</taxon>
        <taxon>Pezizomycotina</taxon>
        <taxon>Sordariomycetes</taxon>
        <taxon>Hypocreomycetidae</taxon>
        <taxon>Hypocreales</taxon>
        <taxon>Nectriaceae</taxon>
        <taxon>Fusarium</taxon>
        <taxon>Fusarium decemcellulare species complex</taxon>
    </lineage>
</organism>
<sequence length="659" mass="72915">MASTSTGHVSYGQPGGVLQQRTATQPATNNYASSRLRPVAEQDVKAVGLRPLEFRPTILTGGALSLSFVFHVLVVGTLIFLYWKKTFSVSYAWAYFVIKILPTVIGTATSVLVDEMGQSLSRIRPFMLCAQEGGCTADKTILMSYFPMPDFTTLWKSRNWILLISKALSFVNYFAISLKTSFLLTPDYQNAEVVPWAVLSLVGLYAIVSLYLIAVFFSLHGKVTGLRWDPVSMADQLVLFRRSDFLDMFEGTSLASRAAIENHLGDLRLRIGYWQMGSGYWHGFGLVGPSQTQHRARQGAAHDTVPGLSTSPGKDTEASAAIHPTRVWFLTFITSLLLGGALLMIIYGSKQKEPYLFDWLDSYDYAVLVFVTTLTILIAAYTDFWEALAGFTAVTEPFVHMSSQNGTDDPNADKTPLLNYTSLSFFVKLHTAFGVGHWKVFRTTIMARLQRLLPILVAGSFAILSNGMLKISFPFFVVIYLLSWTYSSSLLRGNLPGNTQASFNGQDPLDIQFPKNGHQAASGLQNAGVANGGTNSQRTSQWTPSEKQHIESRLCLSDTRFRFGLCSLGNNLYTVGVCDSASFQDVLKRPKHGLGWFQCLWPTTRFKKNEGLDDGTGYRMAGWQKFIDDPAGGENGSIPLQPQPNPVAQQEDQQLDTDQ</sequence>
<reference evidence="1" key="1">
    <citation type="submission" date="2022-08" db="EMBL/GenBank/DDBJ databases">
        <title>Genome Sequence of Fusarium decemcellulare.</title>
        <authorList>
            <person name="Buettner E."/>
        </authorList>
    </citation>
    <scope>NUCLEOTIDE SEQUENCE</scope>
    <source>
        <strain evidence="1">Babe19</strain>
    </source>
</reference>
<comment type="caution">
    <text evidence="1">The sequence shown here is derived from an EMBL/GenBank/DDBJ whole genome shotgun (WGS) entry which is preliminary data.</text>
</comment>
<proteinExistence type="predicted"/>
<evidence type="ECO:0000313" key="1">
    <source>
        <dbReference type="EMBL" id="KAJ3535494.1"/>
    </source>
</evidence>
<dbReference type="EMBL" id="JANRMS010000707">
    <property type="protein sequence ID" value="KAJ3535494.1"/>
    <property type="molecule type" value="Genomic_DNA"/>
</dbReference>
<name>A0ACC1SAN6_9HYPO</name>
<evidence type="ECO:0000313" key="2">
    <source>
        <dbReference type="Proteomes" id="UP001148629"/>
    </source>
</evidence>
<gene>
    <name evidence="1" type="ORF">NM208_g7109</name>
</gene>
<protein>
    <submittedName>
        <fullName evidence="1">Uncharacterized protein</fullName>
    </submittedName>
</protein>
<keyword evidence="2" id="KW-1185">Reference proteome</keyword>